<reference evidence="2 3" key="1">
    <citation type="submission" date="2024-11" db="EMBL/GenBank/DDBJ databases">
        <title>Chromosome-level genome assembly of Eucalyptus globulus Labill. provides insights into its genome evolution.</title>
        <authorList>
            <person name="Li X."/>
        </authorList>
    </citation>
    <scope>NUCLEOTIDE SEQUENCE [LARGE SCALE GENOMIC DNA]</scope>
    <source>
        <strain evidence="2">CL2024</strain>
        <tissue evidence="2">Fresh tender leaves</tissue>
    </source>
</reference>
<sequence length="121" mass="12657">MWFSVALKWASRLQQQGRRDCSSRGVGSEAETAASNGVVARGSKSQPKQWLLVRCSSRSVGASGASGVGHEQGRRSGSSGQRPVTSRDVGQGRSASGDSRMRASSDVGDWRPAAFGDGGRC</sequence>
<comment type="caution">
    <text evidence="2">The sequence shown here is derived from an EMBL/GenBank/DDBJ whole genome shotgun (WGS) entry which is preliminary data.</text>
</comment>
<evidence type="ECO:0000313" key="3">
    <source>
        <dbReference type="Proteomes" id="UP001634007"/>
    </source>
</evidence>
<dbReference type="EMBL" id="JBJKBG010000008">
    <property type="protein sequence ID" value="KAL3726818.1"/>
    <property type="molecule type" value="Genomic_DNA"/>
</dbReference>
<dbReference type="Proteomes" id="UP001634007">
    <property type="component" value="Unassembled WGS sequence"/>
</dbReference>
<keyword evidence="3" id="KW-1185">Reference proteome</keyword>
<feature type="compositionally biased region" description="Polar residues" evidence="1">
    <location>
        <begin position="75"/>
        <end position="84"/>
    </location>
</feature>
<dbReference type="AlphaFoldDB" id="A0ABD3JKX7"/>
<gene>
    <name evidence="2" type="ORF">ACJRO7_031681</name>
</gene>
<organism evidence="2 3">
    <name type="scientific">Eucalyptus globulus</name>
    <name type="common">Tasmanian blue gum</name>
    <dbReference type="NCBI Taxonomy" id="34317"/>
    <lineage>
        <taxon>Eukaryota</taxon>
        <taxon>Viridiplantae</taxon>
        <taxon>Streptophyta</taxon>
        <taxon>Embryophyta</taxon>
        <taxon>Tracheophyta</taxon>
        <taxon>Spermatophyta</taxon>
        <taxon>Magnoliopsida</taxon>
        <taxon>eudicotyledons</taxon>
        <taxon>Gunneridae</taxon>
        <taxon>Pentapetalae</taxon>
        <taxon>rosids</taxon>
        <taxon>malvids</taxon>
        <taxon>Myrtales</taxon>
        <taxon>Myrtaceae</taxon>
        <taxon>Myrtoideae</taxon>
        <taxon>Eucalypteae</taxon>
        <taxon>Eucalyptus</taxon>
    </lineage>
</organism>
<feature type="compositionally biased region" description="Low complexity" evidence="1">
    <location>
        <begin position="60"/>
        <end position="69"/>
    </location>
</feature>
<evidence type="ECO:0000313" key="2">
    <source>
        <dbReference type="EMBL" id="KAL3726818.1"/>
    </source>
</evidence>
<accession>A0ABD3JKX7</accession>
<evidence type="ECO:0000256" key="1">
    <source>
        <dbReference type="SAM" id="MobiDB-lite"/>
    </source>
</evidence>
<feature type="region of interest" description="Disordered" evidence="1">
    <location>
        <begin position="14"/>
        <end position="47"/>
    </location>
</feature>
<name>A0ABD3JKX7_EUCGL</name>
<feature type="region of interest" description="Disordered" evidence="1">
    <location>
        <begin position="60"/>
        <end position="121"/>
    </location>
</feature>
<proteinExistence type="predicted"/>
<protein>
    <submittedName>
        <fullName evidence="2">Uncharacterized protein</fullName>
    </submittedName>
</protein>